<feature type="region of interest" description="Disordered" evidence="2">
    <location>
        <begin position="1133"/>
        <end position="1164"/>
    </location>
</feature>
<feature type="domain" description="C2H2-type" evidence="3">
    <location>
        <begin position="1986"/>
        <end position="2014"/>
    </location>
</feature>
<sequence length="2186" mass="244825">MDGLSFYQKQFLQAVYPNQITSETDLPCLDGTEKLRNAKTPEDIKTDGTVLGELILEEEFTLSPKLWASRDWRAFKKVLLEKQNGIEARKRVDVFDIQLGDSGECKAMVVGYREAVLQVRREISEFLESQVPTKELVPFGVAKDRLLRLFNEKLNLEVVGLKYKRQKLGIEISGTKNNVARALEVIDRVTKRVSQTNHSRNVPIQIYRCFQTFEGMNIFICLGDDIESLQSESIIQEGARLGDLQLEVLDERPEVTLAAHKRLTGQGKLQSVITLHWGNSSTICESDSAALLESSITLALEYLESHGLQSVAMCCPLARGQCVPGEPEVLVSALEMFCRKRSFYISHPLSVFLVCHKESACKLERSLGLRWPLPPQSGLDVRERILTKLVCGDLEENKSAVLVLAVTVSEETHNIQCSQFIPHTPSKALEAVLELQSVDLSLRSTLRRGEAVLVPCLVEGLLPCQYLYLVDIEEDLKDPAEVLRSLVDQCLRLCQGSLLSSVVFPVLDLLRFGVGVSQTVGWLEEGVRRFEREHPSPRLESVSLLLNLDPMDLHTVVNDIEGPSEIFGTCFTDDPYFIQYLKDAGEGLKEMTSKLLVAGLKIRLSRHTHGPCFLVTPNPSSHHTSEQWIRSLGDTYNTERRRYSVRYDQLSNWISKPSCAPTLKEVGSIAVYGEGEVVVGLNEEVEELYQAMGFYQEAVKECCSKLWSPNTALMVFGALQEQLASQFPEVLASPSVDPMMSHSWFIFEGPREDVTLAMEFFHQETSDSLISVTIDEKLLGYQSVFLGELDLEALTIELFQSRGISATLQHREASVVMYAQPLEETGRAINVLKEILQETGIRINQANLAATKDENWEDFLDEVYSRLNNGGQKKLNFYNLLNDNGDTDLVVLVGFRTEVQAAQRLISHYLHNKSQTRRTLTFRQEHLVQAGSQLLEIMEWETSINVKVEVRVAGGSWLEVTLCGSREQVKWAQPFIKKDLEALIQKTVRITEPGAVRFFQEETGTQLLKETGMREQYAAELLLIGRLEGVESAAASVQSHFQSTQTLQCLRDPRLCELTPEQLQEVQSRLGVRLRLSEGALTIQGPQDHVTQAKTHIEWLLVEVLHQLSNYLSGYLTSCEILKKFQWELQQSPNTQQEERMELEENELPESDEEVEEQQGDQREEKQAFSWLSSYLSGIFTSAKLLDAQPFPCSVSDCPSDASWTETEELKELEQSPGLQLNMNTELQETRAPSTTSQQGSQSIDKKQPSLPAAKPAYQLTDKNTVLSEKPLPTRVNETRAPSTASQQGSQYIEKNTHHPSLPTIEPAYQLTEKNTVLREKPLPTRVNETRAPSTASQQGSQYIEENTHHPSLPTIEPAYQLTEKNTVLREKPVSSTVKENRAPSTASQQGSQYNQPTNWLPNSGHALVSEPAYQLTEKNTVLREKPLPTRVNETRAPSTASQQGSQYIEKNIHHPSLPTIEPAYQLTEKNTVLREKPLPTRVNETRAPSTASQQGSQYIEKNIHHPSLPTIEPAYQLTEKNTVLREKPLPTRVNETRAPSTASQQGSQYIEKNIHHPSLPTIEPAYQLTEKNTVLREKPLPTRVNETRAPSTASQQGSQYIEKNIHHPSLPTIEPAYQLTEKNTVLREKPLPTRVNETRAPSTASQQGSQYIEKNIHHPSLPTIEPAYQLTEKNTVLREKPLPTRVNETRAPSTASQQGSQYIEKNIHHPSLPTIEPAYQLTEKNTVLREKPLPTRVNETRAPSTASQQGSQYIEENTHHPSLPTIEPAYQLTEKNTVLKEKPVSSTVKENRAPSTASQQGSQYNQPTNWLPNSGHALVSGFAVPSCSFLYTQPALKPAAQSFRCSVCDRHFDTKQGLSSHFTQMHTPEGRSTCPDCGKNSTKSGITRHKCQGKTGTGESKESRPLSCKRELKLSPDCQFNMNTEFGVISTPSTKTQTQFQSNQSTDWDMLSYLNRDDAHLSGFAVPSCSFLYTQPALKPAAQSFRCSVCDRHFDTKQGLSSHFTQMHTPEGRSTCPDCGKNSTKSGITRHKCQGKTGTGESKESRPLSCKRELKLSPDCQFNMNTEFGVISTPSTKTQTQFQSNQSTDWDMLSYLNRDDAHLSGILAIAKDLDAAHWSSSFTQPALKPAVQSFLCSLCCRSFGSQQGLSLHHTLMHSSAGRATCPFCGMESTKGGITRHKCKGR</sequence>
<dbReference type="InterPro" id="IPR043472">
    <property type="entry name" value="Macro_dom-like"/>
</dbReference>
<dbReference type="Proteomes" id="UP000289886">
    <property type="component" value="Unassembled WGS sequence"/>
</dbReference>
<feature type="region of interest" description="Disordered" evidence="2">
    <location>
        <begin position="1196"/>
        <end position="1302"/>
    </location>
</feature>
<feature type="domain" description="C2H2-type" evidence="3">
    <location>
        <begin position="1844"/>
        <end position="1872"/>
    </location>
</feature>
<dbReference type="SMART" id="SM00355">
    <property type="entry name" value="ZnF_C2H2"/>
    <property type="match status" value="3"/>
</dbReference>
<dbReference type="PROSITE" id="PS00028">
    <property type="entry name" value="ZINC_FINGER_C2H2_1"/>
    <property type="match status" value="3"/>
</dbReference>
<reference evidence="4 5" key="1">
    <citation type="submission" date="2019-01" db="EMBL/GenBank/DDBJ databases">
        <title>Draft Genome and Complete Hox-Cluster Characterization of the Sterlet Sturgeon (Acipenser ruthenus).</title>
        <authorList>
            <person name="Wei Q."/>
        </authorList>
    </citation>
    <scope>NUCLEOTIDE SEQUENCE [LARGE SCALE GENOMIC DNA]</scope>
    <source>
        <strain evidence="4">WHYD16114868_AA</strain>
        <tissue evidence="4">Blood</tissue>
    </source>
</reference>
<dbReference type="Gene3D" id="3.30.160.60">
    <property type="entry name" value="Classic Zinc Finger"/>
    <property type="match status" value="2"/>
</dbReference>
<feature type="compositionally biased region" description="Acidic residues" evidence="2">
    <location>
        <begin position="1141"/>
        <end position="1159"/>
    </location>
</feature>
<evidence type="ECO:0000259" key="3">
    <source>
        <dbReference type="PROSITE" id="PS50157"/>
    </source>
</evidence>
<evidence type="ECO:0000313" key="4">
    <source>
        <dbReference type="EMBL" id="RXM31356.1"/>
    </source>
</evidence>
<dbReference type="SUPFAM" id="SSF52949">
    <property type="entry name" value="Macro domain-like"/>
    <property type="match status" value="1"/>
</dbReference>
<feature type="compositionally biased region" description="Polar residues" evidence="2">
    <location>
        <begin position="1280"/>
        <end position="1294"/>
    </location>
</feature>
<dbReference type="InterPro" id="IPR013087">
    <property type="entry name" value="Znf_C2H2_type"/>
</dbReference>
<organism evidence="4 5">
    <name type="scientific">Acipenser ruthenus</name>
    <name type="common">Sterlet sturgeon</name>
    <dbReference type="NCBI Taxonomy" id="7906"/>
    <lineage>
        <taxon>Eukaryota</taxon>
        <taxon>Metazoa</taxon>
        <taxon>Chordata</taxon>
        <taxon>Craniata</taxon>
        <taxon>Vertebrata</taxon>
        <taxon>Euteleostomi</taxon>
        <taxon>Actinopterygii</taxon>
        <taxon>Chondrostei</taxon>
        <taxon>Acipenseriformes</taxon>
        <taxon>Acipenseridae</taxon>
        <taxon>Acipenser</taxon>
    </lineage>
</organism>
<evidence type="ECO:0000256" key="1">
    <source>
        <dbReference type="PROSITE-ProRule" id="PRU00042"/>
    </source>
</evidence>
<keyword evidence="1" id="KW-0862">Zinc</keyword>
<feature type="compositionally biased region" description="Polar residues" evidence="2">
    <location>
        <begin position="1785"/>
        <end position="1807"/>
    </location>
</feature>
<comment type="caution">
    <text evidence="4">The sequence shown here is derived from an EMBL/GenBank/DDBJ whole genome shotgun (WGS) entry which is preliminary data.</text>
</comment>
<evidence type="ECO:0000256" key="2">
    <source>
        <dbReference type="SAM" id="MobiDB-lite"/>
    </source>
</evidence>
<evidence type="ECO:0000313" key="5">
    <source>
        <dbReference type="Proteomes" id="UP000289886"/>
    </source>
</evidence>
<feature type="compositionally biased region" description="Polar residues" evidence="2">
    <location>
        <begin position="1217"/>
        <end position="1243"/>
    </location>
</feature>
<dbReference type="GO" id="GO:0008270">
    <property type="term" value="F:zinc ion binding"/>
    <property type="evidence" value="ECO:0007669"/>
    <property type="project" value="UniProtKB-KW"/>
</dbReference>
<dbReference type="Gene3D" id="3.40.220.10">
    <property type="entry name" value="Leucine Aminopeptidase, subunit E, domain 1"/>
    <property type="match status" value="1"/>
</dbReference>
<feature type="region of interest" description="Disordered" evidence="2">
    <location>
        <begin position="1373"/>
        <end position="1397"/>
    </location>
</feature>
<proteinExistence type="predicted"/>
<protein>
    <submittedName>
        <fullName evidence="4">Gastrula zinc finger protein XlCGF57.1</fullName>
    </submittedName>
</protein>
<name>A0A444U829_ACIRT</name>
<feature type="domain" description="C2H2-type" evidence="3">
    <location>
        <begin position="2135"/>
        <end position="2163"/>
    </location>
</feature>
<dbReference type="EMBL" id="SCEB01215090">
    <property type="protein sequence ID" value="RXM31356.1"/>
    <property type="molecule type" value="Genomic_DNA"/>
</dbReference>
<accession>A0A444U829</accession>
<feature type="region of interest" description="Disordered" evidence="2">
    <location>
        <begin position="1783"/>
        <end position="1807"/>
    </location>
</feature>
<dbReference type="PROSITE" id="PS50157">
    <property type="entry name" value="ZINC_FINGER_C2H2_2"/>
    <property type="match status" value="3"/>
</dbReference>
<keyword evidence="5" id="KW-1185">Reference proteome</keyword>
<keyword evidence="1" id="KW-0479">Metal-binding</keyword>
<gene>
    <name evidence="4" type="ORF">EOD39_17050</name>
</gene>
<keyword evidence="1" id="KW-0863">Zinc-finger</keyword>
<feature type="compositionally biased region" description="Polar residues" evidence="2">
    <location>
        <begin position="1374"/>
        <end position="1397"/>
    </location>
</feature>